<reference evidence="1 2" key="1">
    <citation type="submission" date="2021-12" db="EMBL/GenBank/DDBJ databases">
        <title>Complete genome sequence of Phytobacter diazotrophicus TA9734.</title>
        <authorList>
            <person name="Kubota H."/>
            <person name="Nakayama Y."/>
            <person name="Ariyoshi T."/>
        </authorList>
    </citation>
    <scope>NUCLEOTIDE SEQUENCE [LARGE SCALE GENOMIC DNA]</scope>
    <source>
        <strain evidence="1 2">TA9734</strain>
    </source>
</reference>
<name>A0ABN6LMH3_9ENTR</name>
<evidence type="ECO:0000313" key="2">
    <source>
        <dbReference type="Proteomes" id="UP001320460"/>
    </source>
</evidence>
<organism evidence="1 2">
    <name type="scientific">Phytobacter diazotrophicus</name>
    <dbReference type="NCBI Taxonomy" id="395631"/>
    <lineage>
        <taxon>Bacteria</taxon>
        <taxon>Pseudomonadati</taxon>
        <taxon>Pseudomonadota</taxon>
        <taxon>Gammaproteobacteria</taxon>
        <taxon>Enterobacterales</taxon>
        <taxon>Enterobacteriaceae</taxon>
        <taxon>Phytobacter</taxon>
    </lineage>
</organism>
<dbReference type="RefSeq" id="WP_125124279.1">
    <property type="nucleotide sequence ID" value="NZ_AP025334.1"/>
</dbReference>
<sequence length="124" mass="14563">MMNVNPLPNPLPLVSALQTFLYKRSDLNSNAIESLSKAIFEVEKYYRDLRIGEAESRERETAIAEFWRAAAEPVRRVDRDFASICERKVYYWLNPSQYSREEVLAFEMSLEGVKIKLQQLRDKN</sequence>
<protein>
    <submittedName>
        <fullName evidence="1">Uncharacterized protein</fullName>
    </submittedName>
</protein>
<accession>A0ABN6LMH3</accession>
<evidence type="ECO:0000313" key="1">
    <source>
        <dbReference type="EMBL" id="BDD50371.1"/>
    </source>
</evidence>
<keyword evidence="2" id="KW-1185">Reference proteome</keyword>
<dbReference type="EMBL" id="AP025334">
    <property type="protein sequence ID" value="BDD50371.1"/>
    <property type="molecule type" value="Genomic_DNA"/>
</dbReference>
<gene>
    <name evidence="1" type="ORF">PDTA9734_18580</name>
</gene>
<proteinExistence type="predicted"/>
<dbReference type="Proteomes" id="UP001320460">
    <property type="component" value="Chromosome"/>
</dbReference>